<dbReference type="Pfam" id="PF09411">
    <property type="entry name" value="PagL"/>
    <property type="match status" value="1"/>
</dbReference>
<dbReference type="Proteomes" id="UP000823598">
    <property type="component" value="Unassembled WGS sequence"/>
</dbReference>
<reference evidence="1" key="2">
    <citation type="journal article" date="2021" name="PeerJ">
        <title>Extensive microbial diversity within the chicken gut microbiome revealed by metagenomics and culture.</title>
        <authorList>
            <person name="Gilroy R."/>
            <person name="Ravi A."/>
            <person name="Getino M."/>
            <person name="Pursley I."/>
            <person name="Horton D.L."/>
            <person name="Alikhan N.F."/>
            <person name="Baker D."/>
            <person name="Gharbi K."/>
            <person name="Hall N."/>
            <person name="Watson M."/>
            <person name="Adriaenssens E.M."/>
            <person name="Foster-Nyarko E."/>
            <person name="Jarju S."/>
            <person name="Secka A."/>
            <person name="Antonio M."/>
            <person name="Oren A."/>
            <person name="Chaudhuri R.R."/>
            <person name="La Ragione R."/>
            <person name="Hildebrand F."/>
            <person name="Pallen M.J."/>
        </authorList>
    </citation>
    <scope>NUCLEOTIDE SEQUENCE</scope>
    <source>
        <strain evidence="1">6919</strain>
    </source>
</reference>
<evidence type="ECO:0000313" key="2">
    <source>
        <dbReference type="Proteomes" id="UP000823598"/>
    </source>
</evidence>
<comment type="caution">
    <text evidence="1">The sequence shown here is derived from an EMBL/GenBank/DDBJ whole genome shotgun (WGS) entry which is preliminary data.</text>
</comment>
<dbReference type="InterPro" id="IPR018550">
    <property type="entry name" value="Lipid-A_deacylase-rel"/>
</dbReference>
<reference evidence="1" key="1">
    <citation type="submission" date="2020-10" db="EMBL/GenBank/DDBJ databases">
        <authorList>
            <person name="Gilroy R."/>
        </authorList>
    </citation>
    <scope>NUCLEOTIDE SEQUENCE</scope>
    <source>
        <strain evidence="1">6919</strain>
    </source>
</reference>
<dbReference type="EMBL" id="JADIMC010000040">
    <property type="protein sequence ID" value="MBO8476035.1"/>
    <property type="molecule type" value="Genomic_DNA"/>
</dbReference>
<dbReference type="GO" id="GO:0016787">
    <property type="term" value="F:hydrolase activity"/>
    <property type="evidence" value="ECO:0007669"/>
    <property type="project" value="UniProtKB-KW"/>
</dbReference>
<dbReference type="InterPro" id="IPR011250">
    <property type="entry name" value="OMP/PagP_B-barrel"/>
</dbReference>
<proteinExistence type="predicted"/>
<accession>A0A9D9IPS7</accession>
<dbReference type="Gene3D" id="2.40.160.20">
    <property type="match status" value="1"/>
</dbReference>
<protein>
    <submittedName>
        <fullName evidence="1">Acyloxyacyl hydrolase</fullName>
    </submittedName>
</protein>
<keyword evidence="1" id="KW-0378">Hydrolase</keyword>
<evidence type="ECO:0000313" key="1">
    <source>
        <dbReference type="EMBL" id="MBO8476035.1"/>
    </source>
</evidence>
<dbReference type="AlphaFoldDB" id="A0A9D9IPS7"/>
<name>A0A9D9IPS7_9BACT</name>
<dbReference type="SUPFAM" id="SSF56925">
    <property type="entry name" value="OMPA-like"/>
    <property type="match status" value="1"/>
</dbReference>
<organism evidence="1 2">
    <name type="scientific">Candidatus Limisoma faecipullorum</name>
    <dbReference type="NCBI Taxonomy" id="2840854"/>
    <lineage>
        <taxon>Bacteria</taxon>
        <taxon>Pseudomonadati</taxon>
        <taxon>Bacteroidota</taxon>
        <taxon>Bacteroidia</taxon>
        <taxon>Bacteroidales</taxon>
        <taxon>Candidatus Limisoma</taxon>
    </lineage>
</organism>
<sequence>MISVLLCIQDITAQTSFTDFIKNQSDNSTKTHLTHKLEMDFRPGFIFQTHDFFRGDNYDMKPIRTSLSATLKYGFSQPENSATTAAFGKSTQGIGIAFNSFLEPSAIGSPVSVFAFQSAPVWNISSAVTLDYEWNFGLSFGWNPYDETTNPKNHIIGTKINAYLNAGINLDWKLSPNIGLLTGITFSHYSNGNTGIPNCGLNTVAFNLGMAYKFGKNENDAIRATPPEFARHISYDIVMFGSFRRKGIDTGNGILISTDRYPVAGFNFNPMYNVCYRFRTGLSLDATYDASAGLDYEDVICDLAGNCNKPEMILAPVKDRFTLGISARAEYVMPFFSINAGIGYNFLGNKDQHNLYQILALKTAITRSSYIHIGYCLRDFKDPNYLMLGIGFRLHDIAPKLF</sequence>
<gene>
    <name evidence="1" type="ORF">IAB88_03470</name>
</gene>